<dbReference type="InterPro" id="IPR025387">
    <property type="entry name" value="DUF4299"/>
</dbReference>
<dbReference type="EMBL" id="DYXM01000106">
    <property type="protein sequence ID" value="HJE90514.1"/>
    <property type="molecule type" value="Genomic_DNA"/>
</dbReference>
<name>A0A921JXU3_9ACTN</name>
<dbReference type="Pfam" id="PF14132">
    <property type="entry name" value="DUF4299"/>
    <property type="match status" value="1"/>
</dbReference>
<reference evidence="1" key="2">
    <citation type="submission" date="2021-09" db="EMBL/GenBank/DDBJ databases">
        <authorList>
            <person name="Gilroy R."/>
        </authorList>
    </citation>
    <scope>NUCLEOTIDE SEQUENCE</scope>
    <source>
        <strain evidence="1">ChiGjej1B1-18357</strain>
    </source>
</reference>
<proteinExistence type="predicted"/>
<evidence type="ECO:0000313" key="2">
    <source>
        <dbReference type="Proteomes" id="UP000776650"/>
    </source>
</evidence>
<dbReference type="RefSeq" id="WP_303911612.1">
    <property type="nucleotide sequence ID" value="NZ_DYXM01000106.1"/>
</dbReference>
<evidence type="ECO:0000313" key="1">
    <source>
        <dbReference type="EMBL" id="HJE90514.1"/>
    </source>
</evidence>
<organism evidence="1 2">
    <name type="scientific">Dietzia timorensis</name>
    <dbReference type="NCBI Taxonomy" id="499555"/>
    <lineage>
        <taxon>Bacteria</taxon>
        <taxon>Bacillati</taxon>
        <taxon>Actinomycetota</taxon>
        <taxon>Actinomycetes</taxon>
        <taxon>Mycobacteriales</taxon>
        <taxon>Dietziaceae</taxon>
        <taxon>Dietzia</taxon>
    </lineage>
</organism>
<reference evidence="1" key="1">
    <citation type="journal article" date="2021" name="PeerJ">
        <title>Extensive microbial diversity within the chicken gut microbiome revealed by metagenomics and culture.</title>
        <authorList>
            <person name="Gilroy R."/>
            <person name="Ravi A."/>
            <person name="Getino M."/>
            <person name="Pursley I."/>
            <person name="Horton D.L."/>
            <person name="Alikhan N.F."/>
            <person name="Baker D."/>
            <person name="Gharbi K."/>
            <person name="Hall N."/>
            <person name="Watson M."/>
            <person name="Adriaenssens E.M."/>
            <person name="Foster-Nyarko E."/>
            <person name="Jarju S."/>
            <person name="Secka A."/>
            <person name="Antonio M."/>
            <person name="Oren A."/>
            <person name="Chaudhuri R.R."/>
            <person name="La Ragione R."/>
            <person name="Hildebrand F."/>
            <person name="Pallen M.J."/>
        </authorList>
    </citation>
    <scope>NUCLEOTIDE SEQUENCE</scope>
    <source>
        <strain evidence="1">ChiGjej1B1-18357</strain>
    </source>
</reference>
<gene>
    <name evidence="1" type="ORF">K8V11_05855</name>
</gene>
<protein>
    <submittedName>
        <fullName evidence="1">DUF4299 domain-containing protein</fullName>
    </submittedName>
</protein>
<dbReference type="Proteomes" id="UP000776650">
    <property type="component" value="Unassembled WGS sequence"/>
</dbReference>
<comment type="caution">
    <text evidence="1">The sequence shown here is derived from an EMBL/GenBank/DDBJ whole genome shotgun (WGS) entry which is preliminary data.</text>
</comment>
<sequence length="295" mass="32496">MSRIFSITPAPGHRLLTMERVMKLGPAGLRPYDIDGDDVDAFLATTPDEVISLWGIDPYSSRGFELDFSAGGYNVRVCTPASPNDWRIALDVLAALSRYLGEPIRDEDGSSYSPETITSFPFARDIGACLTSLRTAVERGSTIQLGGVRRSVSFTTDMLRRVLDAQSPEDEFGETMRVIQQLDAYDANQMVARAPKGEVLGMYTLTESVATILPLEPRLSASMRRQIGTEVPVEWTLTLIGIEGPADRAESYVRAGEVRYREALARLPQHKIRVLDGASMLVDGLDRAELAALRR</sequence>
<dbReference type="AlphaFoldDB" id="A0A921JXU3"/>
<accession>A0A921JXU3</accession>